<keyword evidence="1 2" id="KW-0732">Signal</keyword>
<feature type="domain" description="SbsA Ig-like" evidence="3">
    <location>
        <begin position="38"/>
        <end position="136"/>
    </location>
</feature>
<protein>
    <recommendedName>
        <fullName evidence="3">SbsA Ig-like domain-containing protein</fullName>
    </recommendedName>
</protein>
<reference evidence="4 5" key="1">
    <citation type="submission" date="2019-02" db="EMBL/GenBank/DDBJ databases">
        <title>Genome of a new Bacteroidetes strain.</title>
        <authorList>
            <person name="Pitt A."/>
        </authorList>
    </citation>
    <scope>NUCLEOTIDE SEQUENCE [LARGE SCALE GENOMIC DNA]</scope>
    <source>
        <strain evidence="4 5">103A-SOEBACH</strain>
    </source>
</reference>
<accession>A0A4V2IW85</accession>
<dbReference type="AlphaFoldDB" id="A0A4V2IW85"/>
<organism evidence="4 5">
    <name type="scientific">Aquirufa antheringensis</name>
    <dbReference type="NCBI Taxonomy" id="2516559"/>
    <lineage>
        <taxon>Bacteria</taxon>
        <taxon>Pseudomonadati</taxon>
        <taxon>Bacteroidota</taxon>
        <taxon>Cytophagia</taxon>
        <taxon>Cytophagales</taxon>
        <taxon>Flectobacillaceae</taxon>
        <taxon>Aquirufa</taxon>
    </lineage>
</organism>
<evidence type="ECO:0000259" key="3">
    <source>
        <dbReference type="Pfam" id="PF13205"/>
    </source>
</evidence>
<evidence type="ECO:0000313" key="5">
    <source>
        <dbReference type="Proteomes" id="UP000293583"/>
    </source>
</evidence>
<feature type="chain" id="PRO_5020636050" description="SbsA Ig-like domain-containing protein" evidence="2">
    <location>
        <begin position="28"/>
        <end position="543"/>
    </location>
</feature>
<dbReference type="InterPro" id="IPR032812">
    <property type="entry name" value="SbsA_Ig"/>
</dbReference>
<sequence length="543" mass="61415">MRNYLKFSLLFAFLGLAISLVFLQSCAQMASPPGGKKDTLAPVVLSSIPLNKSKNFKGKKIELNFNEYVTVKNLNQELLITPSIGNYETRIRPSGLTLVLDSALKDNTTYTFNFRNAVEDIAERNKGKNIKLVFSTSNAIDSLKIEGRVKHLLTNKKADNITVGLYPYTDSLSIDKAKPYYFVRTDTSGTYALENLAAGKYYMAAFEDANNNLVYNSAKESVDFITEPFIDLHKNETRNFKIALQNQDPLKLSKTTSTAKTILYEFSREIKAADLRFSSSEKPLYQIENDRNLRIYAGGLNKADTLKIEAALEDSIGRKYEFKLKAKFRELAKKEKSTYAALGFDVFPKVGAQIVPTDSLLLIFPKPVLQWVSKKVHILTENEDDLTFPDEAFSWNKFQNVLTIKSTFLPKTPKFTLALDKIAFVGPEADSTNEYKQVIKRLDPEETGVIEGGIRQPGHYIYQLLKGDKLEKAYEQKATGPCSFVNVEPGLYTLRAIVDTNENGQWDIGNYKTRTKSEEVHYFDTKIKLKANFQLSDLWITLP</sequence>
<evidence type="ECO:0000256" key="1">
    <source>
        <dbReference type="ARBA" id="ARBA00022729"/>
    </source>
</evidence>
<dbReference type="Pfam" id="PF13205">
    <property type="entry name" value="Big_5"/>
    <property type="match status" value="1"/>
</dbReference>
<comment type="caution">
    <text evidence="4">The sequence shown here is derived from an EMBL/GenBank/DDBJ whole genome shotgun (WGS) entry which is preliminary data.</text>
</comment>
<gene>
    <name evidence="4" type="ORF">EWU20_01390</name>
</gene>
<feature type="signal peptide" evidence="2">
    <location>
        <begin position="1"/>
        <end position="27"/>
    </location>
</feature>
<name>A0A4V2IW85_9BACT</name>
<evidence type="ECO:0000256" key="2">
    <source>
        <dbReference type="SAM" id="SignalP"/>
    </source>
</evidence>
<dbReference type="RefSeq" id="WP_130922434.1">
    <property type="nucleotide sequence ID" value="NZ_SEWY01000001.1"/>
</dbReference>
<proteinExistence type="predicted"/>
<dbReference type="OrthoDB" id="9809989at2"/>
<dbReference type="SUPFAM" id="SSF49478">
    <property type="entry name" value="Cna protein B-type domain"/>
    <property type="match status" value="1"/>
</dbReference>
<dbReference type="PROSITE" id="PS51257">
    <property type="entry name" value="PROKAR_LIPOPROTEIN"/>
    <property type="match status" value="1"/>
</dbReference>
<evidence type="ECO:0000313" key="4">
    <source>
        <dbReference type="EMBL" id="TBH75255.1"/>
    </source>
</evidence>
<dbReference type="EMBL" id="SEWY01000001">
    <property type="protein sequence ID" value="TBH75255.1"/>
    <property type="molecule type" value="Genomic_DNA"/>
</dbReference>
<dbReference type="Proteomes" id="UP000293583">
    <property type="component" value="Unassembled WGS sequence"/>
</dbReference>
<keyword evidence="5" id="KW-1185">Reference proteome</keyword>